<reference evidence="1" key="1">
    <citation type="journal article" date="2020" name="Cell">
        <title>Large-Scale Comparative Analyses of Tick Genomes Elucidate Their Genetic Diversity and Vector Capacities.</title>
        <authorList>
            <consortium name="Tick Genome and Microbiome Consortium (TIGMIC)"/>
            <person name="Jia N."/>
            <person name="Wang J."/>
            <person name="Shi W."/>
            <person name="Du L."/>
            <person name="Sun Y."/>
            <person name="Zhan W."/>
            <person name="Jiang J.F."/>
            <person name="Wang Q."/>
            <person name="Zhang B."/>
            <person name="Ji P."/>
            <person name="Bell-Sakyi L."/>
            <person name="Cui X.M."/>
            <person name="Yuan T.T."/>
            <person name="Jiang B.G."/>
            <person name="Yang W.F."/>
            <person name="Lam T.T."/>
            <person name="Chang Q.C."/>
            <person name="Ding S.J."/>
            <person name="Wang X.J."/>
            <person name="Zhu J.G."/>
            <person name="Ruan X.D."/>
            <person name="Zhao L."/>
            <person name="Wei J.T."/>
            <person name="Ye R.Z."/>
            <person name="Que T.C."/>
            <person name="Du C.H."/>
            <person name="Zhou Y.H."/>
            <person name="Cheng J.X."/>
            <person name="Dai P.F."/>
            <person name="Guo W.B."/>
            <person name="Han X.H."/>
            <person name="Huang E.J."/>
            <person name="Li L.F."/>
            <person name="Wei W."/>
            <person name="Gao Y.C."/>
            <person name="Liu J.Z."/>
            <person name="Shao H.Z."/>
            <person name="Wang X."/>
            <person name="Wang C.C."/>
            <person name="Yang T.C."/>
            <person name="Huo Q.B."/>
            <person name="Li W."/>
            <person name="Chen H.Y."/>
            <person name="Chen S.E."/>
            <person name="Zhou L.G."/>
            <person name="Ni X.B."/>
            <person name="Tian J.H."/>
            <person name="Sheng Y."/>
            <person name="Liu T."/>
            <person name="Pan Y.S."/>
            <person name="Xia L.Y."/>
            <person name="Li J."/>
            <person name="Zhao F."/>
            <person name="Cao W.C."/>
        </authorList>
    </citation>
    <scope>NUCLEOTIDE SEQUENCE</scope>
    <source>
        <strain evidence="1">Rsan-2018</strain>
    </source>
</reference>
<dbReference type="VEuPathDB" id="VectorBase:RSAN_030836"/>
<protein>
    <submittedName>
        <fullName evidence="1">Uncharacterized protein</fullName>
    </submittedName>
</protein>
<evidence type="ECO:0000313" key="2">
    <source>
        <dbReference type="Proteomes" id="UP000821837"/>
    </source>
</evidence>
<dbReference type="EMBL" id="JABSTV010001254">
    <property type="protein sequence ID" value="KAH7939622.1"/>
    <property type="molecule type" value="Genomic_DNA"/>
</dbReference>
<evidence type="ECO:0000313" key="1">
    <source>
        <dbReference type="EMBL" id="KAH7939622.1"/>
    </source>
</evidence>
<keyword evidence="2" id="KW-1185">Reference proteome</keyword>
<proteinExistence type="predicted"/>
<gene>
    <name evidence="1" type="ORF">HPB52_015169</name>
</gene>
<dbReference type="InterPro" id="IPR013083">
    <property type="entry name" value="Znf_RING/FYVE/PHD"/>
</dbReference>
<organism evidence="1 2">
    <name type="scientific">Rhipicephalus sanguineus</name>
    <name type="common">Brown dog tick</name>
    <name type="synonym">Ixodes sanguineus</name>
    <dbReference type="NCBI Taxonomy" id="34632"/>
    <lineage>
        <taxon>Eukaryota</taxon>
        <taxon>Metazoa</taxon>
        <taxon>Ecdysozoa</taxon>
        <taxon>Arthropoda</taxon>
        <taxon>Chelicerata</taxon>
        <taxon>Arachnida</taxon>
        <taxon>Acari</taxon>
        <taxon>Parasitiformes</taxon>
        <taxon>Ixodida</taxon>
        <taxon>Ixodoidea</taxon>
        <taxon>Ixodidae</taxon>
        <taxon>Rhipicephalinae</taxon>
        <taxon>Rhipicephalus</taxon>
        <taxon>Rhipicephalus</taxon>
    </lineage>
</organism>
<dbReference type="SUPFAM" id="SSF57850">
    <property type="entry name" value="RING/U-box"/>
    <property type="match status" value="1"/>
</dbReference>
<name>A0A9D4SQW5_RHISA</name>
<sequence length="133" mass="15529">MGTLVQFRDLPGGPVKIKFADDITRHCLCKSCNMLSLTMYADPASHFFCETCINVQSNMHKKYDIYCPEERKNVSFDEVSSRTRVRFAATVAAFKWRRNKISPMWRDQILKRNYSVVTQRLRQHFGNVKSSEV</sequence>
<dbReference type="Proteomes" id="UP000821837">
    <property type="component" value="Chromosome 8"/>
</dbReference>
<dbReference type="Gene3D" id="3.30.40.10">
    <property type="entry name" value="Zinc/RING finger domain, C3HC4 (zinc finger)"/>
    <property type="match status" value="1"/>
</dbReference>
<reference evidence="1" key="2">
    <citation type="submission" date="2021-09" db="EMBL/GenBank/DDBJ databases">
        <authorList>
            <person name="Jia N."/>
            <person name="Wang J."/>
            <person name="Shi W."/>
            <person name="Du L."/>
            <person name="Sun Y."/>
            <person name="Zhan W."/>
            <person name="Jiang J."/>
            <person name="Wang Q."/>
            <person name="Zhang B."/>
            <person name="Ji P."/>
            <person name="Sakyi L.B."/>
            <person name="Cui X."/>
            <person name="Yuan T."/>
            <person name="Jiang B."/>
            <person name="Yang W."/>
            <person name="Lam T.T.-Y."/>
            <person name="Chang Q."/>
            <person name="Ding S."/>
            <person name="Wang X."/>
            <person name="Zhu J."/>
            <person name="Ruan X."/>
            <person name="Zhao L."/>
            <person name="Wei J."/>
            <person name="Que T."/>
            <person name="Du C."/>
            <person name="Cheng J."/>
            <person name="Dai P."/>
            <person name="Han X."/>
            <person name="Huang E."/>
            <person name="Gao Y."/>
            <person name="Liu J."/>
            <person name="Shao H."/>
            <person name="Ye R."/>
            <person name="Li L."/>
            <person name="Wei W."/>
            <person name="Wang X."/>
            <person name="Wang C."/>
            <person name="Huo Q."/>
            <person name="Li W."/>
            <person name="Guo W."/>
            <person name="Chen H."/>
            <person name="Chen S."/>
            <person name="Zhou L."/>
            <person name="Zhou L."/>
            <person name="Ni X."/>
            <person name="Tian J."/>
            <person name="Zhou Y."/>
            <person name="Sheng Y."/>
            <person name="Liu T."/>
            <person name="Pan Y."/>
            <person name="Xia L."/>
            <person name="Li J."/>
            <person name="Zhao F."/>
            <person name="Cao W."/>
        </authorList>
    </citation>
    <scope>NUCLEOTIDE SEQUENCE</scope>
    <source>
        <strain evidence="1">Rsan-2018</strain>
        <tissue evidence="1">Larvae</tissue>
    </source>
</reference>
<dbReference type="AlphaFoldDB" id="A0A9D4SQW5"/>
<accession>A0A9D4SQW5</accession>
<comment type="caution">
    <text evidence="1">The sequence shown here is derived from an EMBL/GenBank/DDBJ whole genome shotgun (WGS) entry which is preliminary data.</text>
</comment>